<dbReference type="RefSeq" id="WP_073079507.1">
    <property type="nucleotide sequence ID" value="NZ_FQXV01000008.1"/>
</dbReference>
<feature type="domain" description="HAMP" evidence="7">
    <location>
        <begin position="208"/>
        <end position="268"/>
    </location>
</feature>
<dbReference type="SUPFAM" id="SSF58104">
    <property type="entry name" value="Methyl-accepting chemotaxis protein (MCP) signaling domain"/>
    <property type="match status" value="1"/>
</dbReference>
<dbReference type="PROSITE" id="PS50111">
    <property type="entry name" value="CHEMOTAXIS_TRANSDUC_2"/>
    <property type="match status" value="1"/>
</dbReference>
<dbReference type="Pfam" id="PF00672">
    <property type="entry name" value="HAMP"/>
    <property type="match status" value="1"/>
</dbReference>
<keyword evidence="3" id="KW-0807">Transducer</keyword>
<dbReference type="InterPro" id="IPR003660">
    <property type="entry name" value="HAMP_dom"/>
</dbReference>
<gene>
    <name evidence="8" type="ORF">SAMN02745823_02508</name>
</gene>
<protein>
    <submittedName>
        <fullName evidence="8">Methyl-accepting chemotaxis protein</fullName>
    </submittedName>
</protein>
<dbReference type="InterPro" id="IPR051310">
    <property type="entry name" value="MCP_chemotaxis"/>
</dbReference>
<dbReference type="AlphaFoldDB" id="A0A1M5YGS3"/>
<accession>A0A1M5YGS3</accession>
<keyword evidence="5" id="KW-1133">Transmembrane helix</keyword>
<dbReference type="PANTHER" id="PTHR43531">
    <property type="entry name" value="PROTEIN ICFG"/>
    <property type="match status" value="1"/>
</dbReference>
<evidence type="ECO:0000256" key="4">
    <source>
        <dbReference type="SAM" id="MobiDB-lite"/>
    </source>
</evidence>
<proteinExistence type="inferred from homology"/>
<dbReference type="Gene3D" id="1.10.8.500">
    <property type="entry name" value="HAMP domain in histidine kinase"/>
    <property type="match status" value="1"/>
</dbReference>
<dbReference type="GO" id="GO:0007165">
    <property type="term" value="P:signal transduction"/>
    <property type="evidence" value="ECO:0007669"/>
    <property type="project" value="UniProtKB-KW"/>
</dbReference>
<dbReference type="GO" id="GO:0004888">
    <property type="term" value="F:transmembrane signaling receptor activity"/>
    <property type="evidence" value="ECO:0007669"/>
    <property type="project" value="TreeGrafter"/>
</dbReference>
<evidence type="ECO:0000256" key="1">
    <source>
        <dbReference type="ARBA" id="ARBA00022500"/>
    </source>
</evidence>
<sequence length="585" mass="63573">MRWFNNLKMSWQFITGFMVITVFAFVVGAIGILNMAKMQSQDEHMYRQALVLEYAGSAAVNFQQYSYDALKLTTMTSQIDIKNALLQMSQYRIGSNDSLKSLKSIDSSDIVLRIDQSWQDYQSKMDVVTELINAGDLDSAKSDISNGVYMTGTNLRNDYNDLLKQAADQIQSRYDVNKSQSASAEYVTIAVLLAGIAVSLTLGVIISRAIARPLTKMAQVAEQLSCGNISIDGTMTSKELELRSRTNEVGRLFNAFLRLIDGTKLQVEALRVVADGNLTREITVRSGEDVLNRSLHALTLKLKELIISIADAAEQVTADAAVVSDFSSALSQGVSEQANTVEQLTAALSEVASQTHLNEQYAQDVNALAQKARVNAERGNGHMREMLKAMDDIDDSAGKIKKISKVIDDLAFQTNILALNAAVEAARAGQHGKGFAVVADEVRSLANRSAKAVQDTSGLIENALVKVETGIKIANETADYLNQILSQVGDVAGIVDSISSYTREQKQSIAQINQGIRQVSHVVQDNAATSENSASASIELSQQAALLKDLVSFFKVHDAPEPPEDGEEATPEDVLLISPRQHSST</sequence>
<feature type="domain" description="Methyl-accepting transducer" evidence="6">
    <location>
        <begin position="312"/>
        <end position="541"/>
    </location>
</feature>
<dbReference type="Pfam" id="PF12729">
    <property type="entry name" value="4HB_MCP_1"/>
    <property type="match status" value="1"/>
</dbReference>
<evidence type="ECO:0000259" key="7">
    <source>
        <dbReference type="PROSITE" id="PS50885"/>
    </source>
</evidence>
<evidence type="ECO:0000256" key="2">
    <source>
        <dbReference type="ARBA" id="ARBA00029447"/>
    </source>
</evidence>
<dbReference type="InterPro" id="IPR004089">
    <property type="entry name" value="MCPsignal_dom"/>
</dbReference>
<dbReference type="Pfam" id="PF00015">
    <property type="entry name" value="MCPsignal"/>
    <property type="match status" value="1"/>
</dbReference>
<keyword evidence="5" id="KW-0472">Membrane</keyword>
<dbReference type="Proteomes" id="UP000183995">
    <property type="component" value="Unassembled WGS sequence"/>
</dbReference>
<dbReference type="OrthoDB" id="1862723at2"/>
<dbReference type="PANTHER" id="PTHR43531:SF11">
    <property type="entry name" value="METHYL-ACCEPTING CHEMOTAXIS PROTEIN 3"/>
    <property type="match status" value="1"/>
</dbReference>
<evidence type="ECO:0000259" key="6">
    <source>
        <dbReference type="PROSITE" id="PS50111"/>
    </source>
</evidence>
<feature type="transmembrane region" description="Helical" evidence="5">
    <location>
        <begin position="186"/>
        <end position="206"/>
    </location>
</feature>
<evidence type="ECO:0000313" key="9">
    <source>
        <dbReference type="Proteomes" id="UP000183995"/>
    </source>
</evidence>
<keyword evidence="1" id="KW-0145">Chemotaxis</keyword>
<keyword evidence="9" id="KW-1185">Reference proteome</keyword>
<name>A0A1M5YGS3_9FIRM</name>
<dbReference type="GO" id="GO:0006935">
    <property type="term" value="P:chemotaxis"/>
    <property type="evidence" value="ECO:0007669"/>
    <property type="project" value="UniProtKB-KW"/>
</dbReference>
<dbReference type="Gene3D" id="1.10.287.950">
    <property type="entry name" value="Methyl-accepting chemotaxis protein"/>
    <property type="match status" value="1"/>
</dbReference>
<dbReference type="PROSITE" id="PS50885">
    <property type="entry name" value="HAMP"/>
    <property type="match status" value="1"/>
</dbReference>
<evidence type="ECO:0000313" key="8">
    <source>
        <dbReference type="EMBL" id="SHI11109.1"/>
    </source>
</evidence>
<dbReference type="SMART" id="SM00283">
    <property type="entry name" value="MA"/>
    <property type="match status" value="1"/>
</dbReference>
<dbReference type="CDD" id="cd11386">
    <property type="entry name" value="MCP_signal"/>
    <property type="match status" value="1"/>
</dbReference>
<evidence type="ECO:0000256" key="3">
    <source>
        <dbReference type="PROSITE-ProRule" id="PRU00284"/>
    </source>
</evidence>
<keyword evidence="5" id="KW-0812">Transmembrane</keyword>
<dbReference type="GO" id="GO:0005886">
    <property type="term" value="C:plasma membrane"/>
    <property type="evidence" value="ECO:0007669"/>
    <property type="project" value="TreeGrafter"/>
</dbReference>
<dbReference type="EMBL" id="FQXV01000008">
    <property type="protein sequence ID" value="SHI11109.1"/>
    <property type="molecule type" value="Genomic_DNA"/>
</dbReference>
<organism evidence="8 9">
    <name type="scientific">Sporobacter termitidis DSM 10068</name>
    <dbReference type="NCBI Taxonomy" id="1123282"/>
    <lineage>
        <taxon>Bacteria</taxon>
        <taxon>Bacillati</taxon>
        <taxon>Bacillota</taxon>
        <taxon>Clostridia</taxon>
        <taxon>Eubacteriales</taxon>
        <taxon>Oscillospiraceae</taxon>
        <taxon>Sporobacter</taxon>
    </lineage>
</organism>
<reference evidence="8 9" key="1">
    <citation type="submission" date="2016-11" db="EMBL/GenBank/DDBJ databases">
        <authorList>
            <person name="Jaros S."/>
            <person name="Januszkiewicz K."/>
            <person name="Wedrychowicz H."/>
        </authorList>
    </citation>
    <scope>NUCLEOTIDE SEQUENCE [LARGE SCALE GENOMIC DNA]</scope>
    <source>
        <strain evidence="8 9">DSM 10068</strain>
    </source>
</reference>
<evidence type="ECO:0000256" key="5">
    <source>
        <dbReference type="SAM" id="Phobius"/>
    </source>
</evidence>
<feature type="transmembrane region" description="Helical" evidence="5">
    <location>
        <begin position="12"/>
        <end position="36"/>
    </location>
</feature>
<dbReference type="InterPro" id="IPR024478">
    <property type="entry name" value="HlyB_4HB_MCP"/>
</dbReference>
<feature type="region of interest" description="Disordered" evidence="4">
    <location>
        <begin position="557"/>
        <end position="585"/>
    </location>
</feature>
<feature type="compositionally biased region" description="Acidic residues" evidence="4">
    <location>
        <begin position="561"/>
        <end position="571"/>
    </location>
</feature>
<comment type="similarity">
    <text evidence="2">Belongs to the methyl-accepting chemotaxis (MCP) protein family.</text>
</comment>
<dbReference type="STRING" id="1123282.SAMN02745823_02508"/>